<protein>
    <submittedName>
        <fullName evidence="2">Uncharacterized protein</fullName>
    </submittedName>
</protein>
<keyword evidence="1" id="KW-0472">Membrane</keyword>
<dbReference type="Proteomes" id="UP000032749">
    <property type="component" value="Chromosome"/>
</dbReference>
<keyword evidence="3" id="KW-1185">Reference proteome</keyword>
<proteinExistence type="predicted"/>
<reference evidence="2 3" key="1">
    <citation type="journal article" date="2013" name="Nat. Commun.">
        <title>Genome sequence and functional genomic analysis of the oil-degrading bacterium Oleispira antarctica.</title>
        <authorList>
            <person name="Kube M."/>
            <person name="Chernikova T.N."/>
            <person name="Al-Ramahi Y."/>
            <person name="Beloqui A."/>
            <person name="Lopez-Cortez N."/>
            <person name="Guazzaroni M.E."/>
            <person name="Heipieper H.J."/>
            <person name="Klages S."/>
            <person name="Kotsyurbenko O.R."/>
            <person name="Langer I."/>
            <person name="Nechitaylo T.Y."/>
            <person name="Lunsdorf H."/>
            <person name="Fernandez M."/>
            <person name="Juarez S."/>
            <person name="Ciordia S."/>
            <person name="Singer A."/>
            <person name="Kagan O."/>
            <person name="Egorova O."/>
            <person name="Petit P.A."/>
            <person name="Stogios P."/>
            <person name="Kim Y."/>
            <person name="Tchigvintsev A."/>
            <person name="Flick R."/>
            <person name="Denaro R."/>
            <person name="Genovese M."/>
            <person name="Albar J.P."/>
            <person name="Reva O.N."/>
            <person name="Martinez-Gomariz M."/>
            <person name="Tran H."/>
            <person name="Ferrer M."/>
            <person name="Savchenko A."/>
            <person name="Yakunin A.F."/>
            <person name="Yakimov M.M."/>
            <person name="Golyshina O.V."/>
            <person name="Reinhardt R."/>
            <person name="Golyshin P.N."/>
        </authorList>
    </citation>
    <scope>NUCLEOTIDE SEQUENCE [LARGE SCALE GENOMIC DNA]</scope>
</reference>
<evidence type="ECO:0000313" key="2">
    <source>
        <dbReference type="EMBL" id="CCK77242.1"/>
    </source>
</evidence>
<dbReference type="AlphaFoldDB" id="R4YQ75"/>
<keyword evidence="1" id="KW-1133">Transmembrane helix</keyword>
<feature type="transmembrane region" description="Helical" evidence="1">
    <location>
        <begin position="147"/>
        <end position="164"/>
    </location>
</feature>
<feature type="transmembrane region" description="Helical" evidence="1">
    <location>
        <begin position="40"/>
        <end position="60"/>
    </location>
</feature>
<feature type="transmembrane region" description="Helical" evidence="1">
    <location>
        <begin position="72"/>
        <end position="91"/>
    </location>
</feature>
<name>R4YQ75_OLEAN</name>
<dbReference type="HOGENOM" id="CLU_1188979_0_0_6"/>
<feature type="transmembrane region" description="Helical" evidence="1">
    <location>
        <begin position="103"/>
        <end position="126"/>
    </location>
</feature>
<feature type="transmembrane region" description="Helical" evidence="1">
    <location>
        <begin position="9"/>
        <end position="28"/>
    </location>
</feature>
<evidence type="ECO:0000313" key="3">
    <source>
        <dbReference type="Proteomes" id="UP000032749"/>
    </source>
</evidence>
<dbReference type="EMBL" id="FO203512">
    <property type="protein sequence ID" value="CCK77242.1"/>
    <property type="molecule type" value="Genomic_DNA"/>
</dbReference>
<gene>
    <name evidence="2" type="ORF">OLEAN_C30660</name>
</gene>
<sequence>MKTSLTSRYFVLFIMLVLTTAFSIQVIHYDQAYLYDENQLMEHVQLLILLLVGIVFWLTAGEKNWDIVKSSSASVILLAYLGAALSFSFILREMSIKKSHIDWLIFFVDGQGFKIIMAMVWVPLLYKAYQFKSEYIEIVKKAILSPTALFLMAAVAFLAAGGLFDKEIIVVEYFRFYEEVLEMNGYGFMLLAALSFHRDMVLAVCDCEKSARRALESNEVEKHALEHALDNRI</sequence>
<keyword evidence="1" id="KW-0812">Transmembrane</keyword>
<dbReference type="KEGG" id="oai:OLEAN_C30660"/>
<accession>R4YQ75</accession>
<evidence type="ECO:0000256" key="1">
    <source>
        <dbReference type="SAM" id="Phobius"/>
    </source>
</evidence>
<organism evidence="2 3">
    <name type="scientific">Oleispira antarctica RB-8</name>
    <dbReference type="NCBI Taxonomy" id="698738"/>
    <lineage>
        <taxon>Bacteria</taxon>
        <taxon>Pseudomonadati</taxon>
        <taxon>Pseudomonadota</taxon>
        <taxon>Gammaproteobacteria</taxon>
        <taxon>Oceanospirillales</taxon>
        <taxon>Oceanospirillaceae</taxon>
        <taxon>Oleispira</taxon>
    </lineage>
</organism>